<keyword evidence="1" id="KW-0597">Phosphoprotein</keyword>
<proteinExistence type="predicted"/>
<evidence type="ECO:0000313" key="5">
    <source>
        <dbReference type="EMBL" id="OQR90502.1"/>
    </source>
</evidence>
<comment type="caution">
    <text evidence="5">The sequence shown here is derived from an EMBL/GenBank/DDBJ whole genome shotgun (WGS) entry which is preliminary data.</text>
</comment>
<sequence>MLTMLRRGFFDKVGRDWEAAWTNNVTPWELKSVNPSFVEGLSMVEHKGRALVPGCGSGYDLLHLSTQGWSATGLDISSTAVHQATKVVGDKCTLEQGDFYAYTCSEPYDLIYDYLFFAAINPEMRQKCAQQFHDLLTPKTGVLLTLLFPLKDPKSFDTNGPPYQLSLEDYQEIFKIAGLELKTIATPKNSIKPRQGRELLAFWQRK</sequence>
<evidence type="ECO:0000256" key="3">
    <source>
        <dbReference type="ARBA" id="ARBA00022679"/>
    </source>
</evidence>
<dbReference type="CDD" id="cd02440">
    <property type="entry name" value="AdoMet_MTases"/>
    <property type="match status" value="1"/>
</dbReference>
<dbReference type="PANTHER" id="PTHR32183">
    <property type="match status" value="1"/>
</dbReference>
<evidence type="ECO:0000256" key="1">
    <source>
        <dbReference type="ARBA" id="ARBA00022553"/>
    </source>
</evidence>
<organism evidence="5 6">
    <name type="scientific">Thraustotheca clavata</name>
    <dbReference type="NCBI Taxonomy" id="74557"/>
    <lineage>
        <taxon>Eukaryota</taxon>
        <taxon>Sar</taxon>
        <taxon>Stramenopiles</taxon>
        <taxon>Oomycota</taxon>
        <taxon>Saprolegniomycetes</taxon>
        <taxon>Saprolegniales</taxon>
        <taxon>Achlyaceae</taxon>
        <taxon>Thraustotheca</taxon>
    </lineage>
</organism>
<dbReference type="InterPro" id="IPR029063">
    <property type="entry name" value="SAM-dependent_MTases_sf"/>
</dbReference>
<keyword evidence="6" id="KW-1185">Reference proteome</keyword>
<dbReference type="SUPFAM" id="SSF53335">
    <property type="entry name" value="S-adenosyl-L-methionine-dependent methyltransferases"/>
    <property type="match status" value="1"/>
</dbReference>
<protein>
    <submittedName>
        <fullName evidence="5">Thiocyanate methyltransferase 1-like</fullName>
    </submittedName>
</protein>
<dbReference type="InterPro" id="IPR008854">
    <property type="entry name" value="TPMT"/>
</dbReference>
<dbReference type="EMBL" id="JNBS01002533">
    <property type="protein sequence ID" value="OQR90502.1"/>
    <property type="molecule type" value="Genomic_DNA"/>
</dbReference>
<gene>
    <name evidence="5" type="ORF">THRCLA_09320</name>
</gene>
<dbReference type="GO" id="GO:0008757">
    <property type="term" value="F:S-adenosylmethionine-dependent methyltransferase activity"/>
    <property type="evidence" value="ECO:0007669"/>
    <property type="project" value="InterPro"/>
</dbReference>
<keyword evidence="3 5" id="KW-0808">Transferase</keyword>
<keyword evidence="2 5" id="KW-0489">Methyltransferase</keyword>
<dbReference type="PROSITE" id="PS51585">
    <property type="entry name" value="SAM_MT_TPMT"/>
    <property type="match status" value="1"/>
</dbReference>
<evidence type="ECO:0000256" key="2">
    <source>
        <dbReference type="ARBA" id="ARBA00022603"/>
    </source>
</evidence>
<dbReference type="Pfam" id="PF05724">
    <property type="entry name" value="TPMT"/>
    <property type="match status" value="1"/>
</dbReference>
<reference evidence="5 6" key="1">
    <citation type="journal article" date="2014" name="Genome Biol. Evol.">
        <title>The secreted proteins of Achlya hypogyna and Thraustotheca clavata identify the ancestral oomycete secretome and reveal gene acquisitions by horizontal gene transfer.</title>
        <authorList>
            <person name="Misner I."/>
            <person name="Blouin N."/>
            <person name="Leonard G."/>
            <person name="Richards T.A."/>
            <person name="Lane C.E."/>
        </authorList>
    </citation>
    <scope>NUCLEOTIDE SEQUENCE [LARGE SCALE GENOMIC DNA]</scope>
    <source>
        <strain evidence="5 6">ATCC 34112</strain>
    </source>
</reference>
<evidence type="ECO:0000256" key="4">
    <source>
        <dbReference type="ARBA" id="ARBA00022691"/>
    </source>
</evidence>
<dbReference type="PANTHER" id="PTHR32183:SF6">
    <property type="entry name" value="CYSTEINE SULFINATE DESULFINASE_CYSTEINE DESULFURASE AND RELATED ENZYMES"/>
    <property type="match status" value="1"/>
</dbReference>
<evidence type="ECO:0000313" key="6">
    <source>
        <dbReference type="Proteomes" id="UP000243217"/>
    </source>
</evidence>
<accession>A0A1V9YXS6</accession>
<dbReference type="Gene3D" id="3.40.50.150">
    <property type="entry name" value="Vaccinia Virus protein VP39"/>
    <property type="match status" value="1"/>
</dbReference>
<dbReference type="OrthoDB" id="276151at2759"/>
<dbReference type="GO" id="GO:0032259">
    <property type="term" value="P:methylation"/>
    <property type="evidence" value="ECO:0007669"/>
    <property type="project" value="UniProtKB-KW"/>
</dbReference>
<dbReference type="STRING" id="74557.A0A1V9YXS6"/>
<dbReference type="AlphaFoldDB" id="A0A1V9YXS6"/>
<keyword evidence="4" id="KW-0949">S-adenosyl-L-methionine</keyword>
<dbReference type="Proteomes" id="UP000243217">
    <property type="component" value="Unassembled WGS sequence"/>
</dbReference>
<name>A0A1V9YXS6_9STRA</name>